<dbReference type="OMA" id="RFWASSH"/>
<evidence type="ECO:0000256" key="6">
    <source>
        <dbReference type="RuleBase" id="RU367120"/>
    </source>
</evidence>
<name>U6GJA4_EIMAC</name>
<dbReference type="EMBL" id="HG671182">
    <property type="protein sequence ID" value="CDI80321.1"/>
    <property type="molecule type" value="Genomic_DNA"/>
</dbReference>
<dbReference type="GO" id="GO:0005968">
    <property type="term" value="C:Rab-protein geranylgeranyltransferase complex"/>
    <property type="evidence" value="ECO:0007669"/>
    <property type="project" value="TreeGrafter"/>
</dbReference>
<evidence type="ECO:0000313" key="9">
    <source>
        <dbReference type="Proteomes" id="UP000018050"/>
    </source>
</evidence>
<dbReference type="GO" id="GO:0097354">
    <property type="term" value="P:prenylation"/>
    <property type="evidence" value="ECO:0007669"/>
    <property type="project" value="UniProtKB-UniRule"/>
</dbReference>
<dbReference type="Proteomes" id="UP000018050">
    <property type="component" value="Unassembled WGS sequence"/>
</dbReference>
<feature type="compositionally biased region" description="Low complexity" evidence="7">
    <location>
        <begin position="209"/>
        <end position="227"/>
    </location>
</feature>
<organism evidence="8 9">
    <name type="scientific">Eimeria acervulina</name>
    <name type="common">Coccidian parasite</name>
    <dbReference type="NCBI Taxonomy" id="5801"/>
    <lineage>
        <taxon>Eukaryota</taxon>
        <taxon>Sar</taxon>
        <taxon>Alveolata</taxon>
        <taxon>Apicomplexa</taxon>
        <taxon>Conoidasida</taxon>
        <taxon>Coccidia</taxon>
        <taxon>Eucoccidiorida</taxon>
        <taxon>Eimeriorina</taxon>
        <taxon>Eimeriidae</taxon>
        <taxon>Eimeria</taxon>
    </lineage>
</organism>
<proteinExistence type="inferred from homology"/>
<dbReference type="PANTHER" id="PTHR11129">
    <property type="entry name" value="PROTEIN FARNESYLTRANSFERASE ALPHA SUBUNIT/RAB GERANYLGERANYL TRANSFERASE ALPHA SUBUNIT"/>
    <property type="match status" value="1"/>
</dbReference>
<comment type="function">
    <text evidence="6">Catalyzes the transfer of a geranyl-geranyl moiety from geranyl-geranyl pyrophosphate to cysteines occuring in specific C-terminal amino acid sequences.</text>
</comment>
<dbReference type="Gene3D" id="1.25.40.120">
    <property type="entry name" value="Protein prenylyltransferase"/>
    <property type="match status" value="2"/>
</dbReference>
<evidence type="ECO:0000256" key="2">
    <source>
        <dbReference type="ARBA" id="ARBA00022602"/>
    </source>
</evidence>
<evidence type="ECO:0000256" key="5">
    <source>
        <dbReference type="ARBA" id="ARBA00047658"/>
    </source>
</evidence>
<feature type="region of interest" description="Disordered" evidence="7">
    <location>
        <begin position="83"/>
        <end position="139"/>
    </location>
</feature>
<comment type="similarity">
    <text evidence="1 6">Belongs to the protein prenyltransferase subunit alpha family.</text>
</comment>
<dbReference type="PANTHER" id="PTHR11129:SF2">
    <property type="entry name" value="GERANYLGERANYL TRANSFERASE TYPE-2 SUBUNIT ALPHA"/>
    <property type="match status" value="1"/>
</dbReference>
<evidence type="ECO:0000313" key="8">
    <source>
        <dbReference type="EMBL" id="CDI80321.1"/>
    </source>
</evidence>
<dbReference type="EC" id="2.5.1.60" evidence="6"/>
<dbReference type="OrthoDB" id="349066at2759"/>
<feature type="region of interest" description="Disordered" evidence="7">
    <location>
        <begin position="687"/>
        <end position="732"/>
    </location>
</feature>
<gene>
    <name evidence="8" type="ORF">EAH_00014510</name>
</gene>
<dbReference type="SUPFAM" id="SSF48439">
    <property type="entry name" value="Protein prenylyltransferase"/>
    <property type="match status" value="1"/>
</dbReference>
<dbReference type="GeneID" id="25269521"/>
<keyword evidence="9" id="KW-1185">Reference proteome</keyword>
<dbReference type="AlphaFoldDB" id="U6GJA4"/>
<evidence type="ECO:0000256" key="7">
    <source>
        <dbReference type="SAM" id="MobiDB-lite"/>
    </source>
</evidence>
<reference evidence="8" key="2">
    <citation type="submission" date="2013-10" db="EMBL/GenBank/DDBJ databases">
        <authorList>
            <person name="Aslett M."/>
        </authorList>
    </citation>
    <scope>NUCLEOTIDE SEQUENCE</scope>
    <source>
        <strain evidence="8">Houghton</strain>
    </source>
</reference>
<evidence type="ECO:0000256" key="4">
    <source>
        <dbReference type="ARBA" id="ARBA00022737"/>
    </source>
</evidence>
<evidence type="ECO:0000256" key="3">
    <source>
        <dbReference type="ARBA" id="ARBA00022679"/>
    </source>
</evidence>
<sequence length="885" mass="96153">MHGRRRDQLPVLSAEKQEEQRNKIRLAFALLQRLLTQRSSGVHSPEILQATRKLIEFHPELATVWNYRKEVLNKLLSQQQQQQQEQQLQQQQQQQQGHTSKTSDSNNSNPGSPSSTSTSSSNSTSSSSSSSNSSNNSTDLTENASLCALLQEELQLTTSLVARGNSKSYCLWLHRSWALGRLLQLQLQPLLQYLKAEQTLPLKHKPKQQQEQQQQQQEEQQQQEQEEAAAAAAVVEGLSLLQSELNACDLLLQQQDNRNFHCWQHRTMIFIWESALEALNAKLFNKAPKQQNACRFVHRPDGSEFMGGVLAFAAAAAECGGFFSFIYTSTQLQLEGKWKPLGSLHLTHSSSSSPRLAKVEGPPLSPVWQFELRSPLSLDAAAAPAATAAATPPAACSICLRAHLAVTAQGGPSANISEDVDEFYLHRLYTAAPKLRAILKQPAAAATAAAAAGAAAAAVESGSNDAAKAADEEGKEETKEILQQPPLSWLCYTITPSTNSSSGSSRISLRAAEAATSYPWAISGAVYSRGSSCCCCSPAAAAACNQAPLPSTEAAADAAASTATSESASSAEAGAAAAAALAESAAAVEAAAAAGAKLPPHLSRSMAEEELQRVEEFVQEEPKCYNAYLARSRLLRALRPHDFAALRECVNQLKECDEINPAVYKHEEENCFVRQRVFECLLRGDSGGEEAKEKEETDNSEETSKREETNESEETKAEETSEGPLNFANAQGNNIEETNAKKQNIMETNVKKTNFKKTDVQLSEGGIERLAYPLLLEATNAERLFLSFTKISDALNAACTKLRPVEEDEALEDTNLKAAICNSALKCIDISCTPLAASLSPSTSICCHFRPNFQKSQEGLRCVLIREEGEASRRDHGDREEMCGV</sequence>
<protein>
    <recommendedName>
        <fullName evidence="6">Geranylgeranyl transferase type-2 subunit alpha</fullName>
        <ecNumber evidence="6">2.5.1.60</ecNumber>
    </recommendedName>
    <alternativeName>
        <fullName evidence="6">Geranylgeranyl transferase type II subunit alpha</fullName>
    </alternativeName>
</protein>
<evidence type="ECO:0000256" key="1">
    <source>
        <dbReference type="ARBA" id="ARBA00006734"/>
    </source>
</evidence>
<dbReference type="GO" id="GO:0004663">
    <property type="term" value="F:Rab geranylgeranyltransferase activity"/>
    <property type="evidence" value="ECO:0007669"/>
    <property type="project" value="UniProtKB-UniRule"/>
</dbReference>
<dbReference type="InterPro" id="IPR002088">
    <property type="entry name" value="Prenyl_trans_a"/>
</dbReference>
<dbReference type="VEuPathDB" id="ToxoDB:EAH_00014510"/>
<feature type="region of interest" description="Disordered" evidence="7">
    <location>
        <begin position="203"/>
        <end position="227"/>
    </location>
</feature>
<keyword evidence="2 6" id="KW-0637">Prenyltransferase</keyword>
<accession>U6GJA4</accession>
<dbReference type="Pfam" id="PF01239">
    <property type="entry name" value="PPTA"/>
    <property type="match status" value="2"/>
</dbReference>
<dbReference type="RefSeq" id="XP_013249713.1">
    <property type="nucleotide sequence ID" value="XM_013394259.1"/>
</dbReference>
<keyword evidence="4" id="KW-0677">Repeat</keyword>
<feature type="compositionally biased region" description="Basic and acidic residues" evidence="7">
    <location>
        <begin position="689"/>
        <end position="719"/>
    </location>
</feature>
<reference evidence="8" key="1">
    <citation type="submission" date="2013-10" db="EMBL/GenBank/DDBJ databases">
        <title>Genomic analysis of the causative agents of coccidiosis in chickens.</title>
        <authorList>
            <person name="Reid A.J."/>
            <person name="Blake D."/>
            <person name="Billington K."/>
            <person name="Browne H."/>
            <person name="Dunn M."/>
            <person name="Hung S."/>
            <person name="Kawahara F."/>
            <person name="Miranda-Saavedra D."/>
            <person name="Mourier T."/>
            <person name="Nagra H."/>
            <person name="Otto T.D."/>
            <person name="Rawlings N."/>
            <person name="Sanchez A."/>
            <person name="Sanders M."/>
            <person name="Subramaniam C."/>
            <person name="Tay Y."/>
            <person name="Dear P."/>
            <person name="Doerig C."/>
            <person name="Gruber A."/>
            <person name="Parkinson J."/>
            <person name="Shirley M."/>
            <person name="Wan K.L."/>
            <person name="Berriman M."/>
            <person name="Tomley F."/>
            <person name="Pain A."/>
        </authorList>
    </citation>
    <scope>NUCLEOTIDE SEQUENCE</scope>
    <source>
        <strain evidence="8">Houghton</strain>
    </source>
</reference>
<comment type="catalytic activity">
    <reaction evidence="5 6">
        <text>geranylgeranyl diphosphate + L-cysteinyl-[protein] = S-geranylgeranyl-L-cysteinyl-[protein] + diphosphate</text>
        <dbReference type="Rhea" id="RHEA:21240"/>
        <dbReference type="Rhea" id="RHEA-COMP:10131"/>
        <dbReference type="Rhea" id="RHEA-COMP:11537"/>
        <dbReference type="ChEBI" id="CHEBI:29950"/>
        <dbReference type="ChEBI" id="CHEBI:33019"/>
        <dbReference type="ChEBI" id="CHEBI:57533"/>
        <dbReference type="ChEBI" id="CHEBI:86021"/>
        <dbReference type="EC" id="2.5.1.60"/>
    </reaction>
</comment>
<keyword evidence="3 6" id="KW-0808">Transferase</keyword>